<feature type="non-terminal residue" evidence="2">
    <location>
        <position position="1"/>
    </location>
</feature>
<dbReference type="Proteomes" id="UP000765509">
    <property type="component" value="Unassembled WGS sequence"/>
</dbReference>
<evidence type="ECO:0000313" key="3">
    <source>
        <dbReference type="Proteomes" id="UP000765509"/>
    </source>
</evidence>
<gene>
    <name evidence="2" type="ORF">O181_093732</name>
</gene>
<evidence type="ECO:0000256" key="1">
    <source>
        <dbReference type="SAM" id="MobiDB-lite"/>
    </source>
</evidence>
<accession>A0A9Q3PAS7</accession>
<organism evidence="2 3">
    <name type="scientific">Austropuccinia psidii MF-1</name>
    <dbReference type="NCBI Taxonomy" id="1389203"/>
    <lineage>
        <taxon>Eukaryota</taxon>
        <taxon>Fungi</taxon>
        <taxon>Dikarya</taxon>
        <taxon>Basidiomycota</taxon>
        <taxon>Pucciniomycotina</taxon>
        <taxon>Pucciniomycetes</taxon>
        <taxon>Pucciniales</taxon>
        <taxon>Sphaerophragmiaceae</taxon>
        <taxon>Austropuccinia</taxon>
    </lineage>
</organism>
<sequence>QSIINIKSNSSNSNSKLKQILNSSNHHSKTSINSNQNFELNMNISSSQNQSHLLTKNTFDLNNNSNPYLNLLILQYNLHHHHQFVNLN</sequence>
<protein>
    <submittedName>
        <fullName evidence="2">Uncharacterized protein</fullName>
    </submittedName>
</protein>
<reference evidence="2" key="1">
    <citation type="submission" date="2021-03" db="EMBL/GenBank/DDBJ databases">
        <title>Draft genome sequence of rust myrtle Austropuccinia psidii MF-1, a brazilian biotype.</title>
        <authorList>
            <person name="Quecine M.C."/>
            <person name="Pachon D.M.R."/>
            <person name="Bonatelli M.L."/>
            <person name="Correr F.H."/>
            <person name="Franceschini L.M."/>
            <person name="Leite T.F."/>
            <person name="Margarido G.R.A."/>
            <person name="Almeida C.A."/>
            <person name="Ferrarezi J.A."/>
            <person name="Labate C.A."/>
        </authorList>
    </citation>
    <scope>NUCLEOTIDE SEQUENCE</scope>
    <source>
        <strain evidence="2">MF-1</strain>
    </source>
</reference>
<feature type="compositionally biased region" description="Low complexity" evidence="1">
    <location>
        <begin position="1"/>
        <end position="25"/>
    </location>
</feature>
<dbReference type="AlphaFoldDB" id="A0A9Q3PAS7"/>
<comment type="caution">
    <text evidence="2">The sequence shown here is derived from an EMBL/GenBank/DDBJ whole genome shotgun (WGS) entry which is preliminary data.</text>
</comment>
<name>A0A9Q3PAS7_9BASI</name>
<feature type="region of interest" description="Disordered" evidence="1">
    <location>
        <begin position="1"/>
        <end position="36"/>
    </location>
</feature>
<dbReference type="EMBL" id="AVOT02060579">
    <property type="protein sequence ID" value="MBW0554017.1"/>
    <property type="molecule type" value="Genomic_DNA"/>
</dbReference>
<proteinExistence type="predicted"/>
<evidence type="ECO:0000313" key="2">
    <source>
        <dbReference type="EMBL" id="MBW0554017.1"/>
    </source>
</evidence>
<keyword evidence="3" id="KW-1185">Reference proteome</keyword>